<comment type="subcellular location">
    <subcellularLocation>
        <location evidence="1">Cell membrane</location>
        <topology evidence="1">Multi-pass membrane protein</topology>
    </subcellularLocation>
</comment>
<evidence type="ECO:0000256" key="7">
    <source>
        <dbReference type="ARBA" id="ARBA00023136"/>
    </source>
</evidence>
<evidence type="ECO:0000256" key="1">
    <source>
        <dbReference type="ARBA" id="ARBA00004651"/>
    </source>
</evidence>
<dbReference type="GO" id="GO:0005886">
    <property type="term" value="C:plasma membrane"/>
    <property type="evidence" value="ECO:0007669"/>
    <property type="project" value="UniProtKB-SubCell"/>
</dbReference>
<feature type="transmembrane region" description="Helical" evidence="9">
    <location>
        <begin position="246"/>
        <end position="263"/>
    </location>
</feature>
<keyword evidence="7 9" id="KW-0472">Membrane</keyword>
<dbReference type="SUPFAM" id="SSF81345">
    <property type="entry name" value="ABC transporter involved in vitamin B12 uptake, BtuC"/>
    <property type="match status" value="1"/>
</dbReference>
<evidence type="ECO:0000256" key="9">
    <source>
        <dbReference type="SAM" id="Phobius"/>
    </source>
</evidence>
<dbReference type="GO" id="GO:0033214">
    <property type="term" value="P:siderophore-iron import into cell"/>
    <property type="evidence" value="ECO:0007669"/>
    <property type="project" value="TreeGrafter"/>
</dbReference>
<keyword evidence="3" id="KW-0813">Transport</keyword>
<feature type="compositionally biased region" description="Basic and acidic residues" evidence="8">
    <location>
        <begin position="1"/>
        <end position="11"/>
    </location>
</feature>
<proteinExistence type="inferred from homology"/>
<organism evidence="10">
    <name type="scientific">uncultured spirochete</name>
    <dbReference type="NCBI Taxonomy" id="156406"/>
    <lineage>
        <taxon>Bacteria</taxon>
        <taxon>Pseudomonadati</taxon>
        <taxon>Spirochaetota</taxon>
        <taxon>Spirochaetia</taxon>
        <taxon>Spirochaetales</taxon>
        <taxon>environmental samples</taxon>
    </lineage>
</organism>
<dbReference type="Pfam" id="PF01032">
    <property type="entry name" value="FecCD"/>
    <property type="match status" value="1"/>
</dbReference>
<evidence type="ECO:0000313" key="10">
    <source>
        <dbReference type="EMBL" id="SLM10658.1"/>
    </source>
</evidence>
<comment type="similarity">
    <text evidence="2">Belongs to the binding-protein-dependent transport system permease family. FecCD subfamily.</text>
</comment>
<dbReference type="PANTHER" id="PTHR30472:SF70">
    <property type="entry name" value="MOLYBDATE IMPORT SYSTEM PERMEASE PROTEIN MOLB"/>
    <property type="match status" value="1"/>
</dbReference>
<feature type="transmembrane region" description="Helical" evidence="9">
    <location>
        <begin position="286"/>
        <end position="312"/>
    </location>
</feature>
<feature type="transmembrane region" description="Helical" evidence="9">
    <location>
        <begin position="109"/>
        <end position="130"/>
    </location>
</feature>
<evidence type="ECO:0000256" key="6">
    <source>
        <dbReference type="ARBA" id="ARBA00022989"/>
    </source>
</evidence>
<evidence type="ECO:0000256" key="2">
    <source>
        <dbReference type="ARBA" id="ARBA00007935"/>
    </source>
</evidence>
<feature type="region of interest" description="Disordered" evidence="8">
    <location>
        <begin position="1"/>
        <end position="39"/>
    </location>
</feature>
<sequence length="381" mass="39783">MSSSKVEKEPKGAQGSEGTKESEGAQRSGQAQLAKGATRSDWALRSGGTARSAWAHRHLSALLVGLLLIVFALALFIGRYPKPGFLNPAALVSDPLARQIVLNSRLPRMLGAVLLGLVLGGAGASLQAVFGNPLVDAGFLGVSQGAAFGAAVALVLGLRAYSLIAVLAFGMAVLALALSLWLAERFRYGGQILRLILAGLAVSAFFSSLLAMMKYVADPLSQLPDIVFWTMGSMVPMGWKRLESSAPIALAALAVLYAMRWRVNLLSLDDTVSHSLGIRPGVERKIVSVAAAAGVGVMTAVCGVVGWVGLVVPQIVRAIDGPDGRSVLPRSMLGGAIFVLVSDTLARSLFSGEIPLGIVTSLFGALSFAILLTMRKVELAR</sequence>
<evidence type="ECO:0000256" key="8">
    <source>
        <dbReference type="SAM" id="MobiDB-lite"/>
    </source>
</evidence>
<feature type="transmembrane region" description="Helical" evidence="9">
    <location>
        <begin position="163"/>
        <end position="183"/>
    </location>
</feature>
<protein>
    <submittedName>
        <fullName evidence="10">Transport system permease protein</fullName>
    </submittedName>
</protein>
<evidence type="ECO:0000256" key="4">
    <source>
        <dbReference type="ARBA" id="ARBA00022475"/>
    </source>
</evidence>
<gene>
    <name evidence="10" type="ORF">SPIROBIBN47_150077</name>
</gene>
<feature type="transmembrane region" description="Helical" evidence="9">
    <location>
        <begin position="137"/>
        <end position="157"/>
    </location>
</feature>
<dbReference type="AlphaFoldDB" id="A0A3P3XG43"/>
<keyword evidence="4" id="KW-1003">Cell membrane</keyword>
<dbReference type="PANTHER" id="PTHR30472">
    <property type="entry name" value="FERRIC ENTEROBACTIN TRANSPORT SYSTEM PERMEASE PROTEIN"/>
    <property type="match status" value="1"/>
</dbReference>
<keyword evidence="6 9" id="KW-1133">Transmembrane helix</keyword>
<evidence type="ECO:0000256" key="3">
    <source>
        <dbReference type="ARBA" id="ARBA00022448"/>
    </source>
</evidence>
<reference evidence="10" key="1">
    <citation type="submission" date="2017-02" db="EMBL/GenBank/DDBJ databases">
        <authorList>
            <person name="Regsiter A."/>
            <person name="William W."/>
        </authorList>
    </citation>
    <scope>NUCLEOTIDE SEQUENCE</scope>
    <source>
        <strain evidence="10">Bib</strain>
    </source>
</reference>
<dbReference type="GO" id="GO:0022857">
    <property type="term" value="F:transmembrane transporter activity"/>
    <property type="evidence" value="ECO:0007669"/>
    <property type="project" value="InterPro"/>
</dbReference>
<feature type="transmembrane region" description="Helical" evidence="9">
    <location>
        <begin position="195"/>
        <end position="217"/>
    </location>
</feature>
<name>A0A3P3XG43_9SPIR</name>
<dbReference type="Gene3D" id="1.10.3470.10">
    <property type="entry name" value="ABC transporter involved in vitamin B12 uptake, BtuC"/>
    <property type="match status" value="1"/>
</dbReference>
<dbReference type="InterPro" id="IPR037294">
    <property type="entry name" value="ABC_BtuC-like"/>
</dbReference>
<keyword evidence="5 9" id="KW-0812">Transmembrane</keyword>
<accession>A0A3P3XG43</accession>
<dbReference type="EMBL" id="FWDM01000007">
    <property type="protein sequence ID" value="SLM10658.1"/>
    <property type="molecule type" value="Genomic_DNA"/>
</dbReference>
<evidence type="ECO:0000256" key="5">
    <source>
        <dbReference type="ARBA" id="ARBA00022692"/>
    </source>
</evidence>
<feature type="transmembrane region" description="Helical" evidence="9">
    <location>
        <begin position="356"/>
        <end position="374"/>
    </location>
</feature>
<dbReference type="CDD" id="cd06550">
    <property type="entry name" value="TM_ABC_iron-siderophores_like"/>
    <property type="match status" value="1"/>
</dbReference>
<dbReference type="InterPro" id="IPR000522">
    <property type="entry name" value="ABC_transptr_permease_BtuC"/>
</dbReference>
<feature type="transmembrane region" description="Helical" evidence="9">
    <location>
        <begin position="59"/>
        <end position="78"/>
    </location>
</feature>